<accession>A0A6L9QR48</accession>
<evidence type="ECO:0000313" key="4">
    <source>
        <dbReference type="Proteomes" id="UP000475532"/>
    </source>
</evidence>
<dbReference type="EMBL" id="JAAGLI010000976">
    <property type="protein sequence ID" value="NEA27995.1"/>
    <property type="molecule type" value="Genomic_DNA"/>
</dbReference>
<evidence type="ECO:0000313" key="3">
    <source>
        <dbReference type="EMBL" id="NEA27995.1"/>
    </source>
</evidence>
<evidence type="ECO:0000256" key="2">
    <source>
        <dbReference type="SAM" id="MobiDB-lite"/>
    </source>
</evidence>
<reference evidence="3 4" key="1">
    <citation type="submission" date="2020-01" db="EMBL/GenBank/DDBJ databases">
        <title>Insect and environment-associated Actinomycetes.</title>
        <authorList>
            <person name="Currrie C."/>
            <person name="Chevrette M."/>
            <person name="Carlson C."/>
            <person name="Stubbendieck R."/>
            <person name="Wendt-Pienkowski E."/>
        </authorList>
    </citation>
    <scope>NUCLEOTIDE SEQUENCE [LARGE SCALE GENOMIC DNA]</scope>
    <source>
        <strain evidence="3 4">SID10258</strain>
    </source>
</reference>
<gene>
    <name evidence="3" type="ORF">G3I70_36680</name>
</gene>
<protein>
    <submittedName>
        <fullName evidence="3">Uncharacterized protein</fullName>
    </submittedName>
</protein>
<comment type="caution">
    <text evidence="3">The sequence shown here is derived from an EMBL/GenBank/DDBJ whole genome shotgun (WGS) entry which is preliminary data.</text>
</comment>
<evidence type="ECO:0000256" key="1">
    <source>
        <dbReference type="SAM" id="Coils"/>
    </source>
</evidence>
<organism evidence="3 4">
    <name type="scientific">Actinomadura bangladeshensis</name>
    <dbReference type="NCBI Taxonomy" id="453573"/>
    <lineage>
        <taxon>Bacteria</taxon>
        <taxon>Bacillati</taxon>
        <taxon>Actinomycetota</taxon>
        <taxon>Actinomycetes</taxon>
        <taxon>Streptosporangiales</taxon>
        <taxon>Thermomonosporaceae</taxon>
        <taxon>Actinomadura</taxon>
    </lineage>
</organism>
<keyword evidence="1" id="KW-0175">Coiled coil</keyword>
<dbReference type="RefSeq" id="WP_163062539.1">
    <property type="nucleotide sequence ID" value="NZ_JAAGLI010000976.1"/>
</dbReference>
<feature type="region of interest" description="Disordered" evidence="2">
    <location>
        <begin position="577"/>
        <end position="600"/>
    </location>
</feature>
<name>A0A6L9QR48_9ACTN</name>
<dbReference type="AlphaFoldDB" id="A0A6L9QR48"/>
<feature type="coiled-coil region" evidence="1">
    <location>
        <begin position="256"/>
        <end position="283"/>
    </location>
</feature>
<dbReference type="Proteomes" id="UP000475532">
    <property type="component" value="Unassembled WGS sequence"/>
</dbReference>
<sequence>MALEIENALGKIVTVRRHVKSEVKDRTLIEEFEGPCLSERLPMESGSDYFVRRAGAAQRERGFHYHLVDFLGWTLPQVTRMDGSEGPLYLECLFPFFFVEQKHGWSGIQARIPTHFMIRDVSRRAAEFVLNLDEYELVLRRQRLESAASQMEAEWRQVIDHLSGTVKGATAVLRGAPGRPVTDPESIHIEATVTSQSGWTTIDNEIVQLLAHLHELEGRNLPTVEETSDELELGLSHAQENLAIATTQLRDEMASLDDSIARRDSLEFRVEALEEDLQRHKDAALLRRLGSRHAAVIGGDSNCPTCQQELPDGFDITLHPMSPDESITFIEQELRTFKAMRADIEKVINVQQTKVSGLRDYLAGVHREIRAIKQSLVAPSSTPSIAAVAESIRLQDRIETLQSIQAELASATDELRGRATMWSNNRRALRTLSERGRSGQDIAKVNYVQNGLRQQLRSYRFTSLDPDSIEISLDTYRPIHEGFDLGFDLSASDMIRVIWAYLLAFLEAGIHFNTNHARLLIFDEPRQQETNRLSFAALLERASRVAPEEAQVIFATSEEEEALAGMLTGRPHRLISASTGDKLLKPVDETNGPDQDSNEY</sequence>
<proteinExistence type="predicted"/>